<gene>
    <name evidence="5" type="primary">Pabpc4_0</name>
    <name evidence="5" type="ORF">MYSCRO_R10978</name>
</gene>
<dbReference type="Pfam" id="PF00076">
    <property type="entry name" value="RRM_1"/>
    <property type="match status" value="1"/>
</dbReference>
<keyword evidence="2 3" id="KW-0694">RNA-binding</keyword>
<evidence type="ECO:0000256" key="2">
    <source>
        <dbReference type="ARBA" id="ARBA00022884"/>
    </source>
</evidence>
<dbReference type="InterPro" id="IPR035979">
    <property type="entry name" value="RBD_domain_sf"/>
</dbReference>
<keyword evidence="6" id="KW-1185">Reference proteome</keyword>
<comment type="caution">
    <text evidence="5">The sequence shown here is derived from an EMBL/GenBank/DDBJ whole genome shotgun (WGS) entry which is preliminary data.</text>
</comment>
<organism evidence="5 6">
    <name type="scientific">Mystacornis crossleyi</name>
    <dbReference type="NCBI Taxonomy" id="98133"/>
    <lineage>
        <taxon>Eukaryota</taxon>
        <taxon>Metazoa</taxon>
        <taxon>Chordata</taxon>
        <taxon>Craniata</taxon>
        <taxon>Vertebrata</taxon>
        <taxon>Euteleostomi</taxon>
        <taxon>Archelosauria</taxon>
        <taxon>Archosauria</taxon>
        <taxon>Dinosauria</taxon>
        <taxon>Saurischia</taxon>
        <taxon>Theropoda</taxon>
        <taxon>Coelurosauria</taxon>
        <taxon>Aves</taxon>
        <taxon>Neognathae</taxon>
        <taxon>Neoaves</taxon>
        <taxon>Telluraves</taxon>
        <taxon>Australaves</taxon>
        <taxon>Passeriformes</taxon>
        <taxon>Sylvioidea</taxon>
        <taxon>Timaliidae</taxon>
        <taxon>Mystacornis</taxon>
    </lineage>
</organism>
<dbReference type="Gene3D" id="3.30.70.330">
    <property type="match status" value="1"/>
</dbReference>
<dbReference type="SUPFAM" id="SSF54928">
    <property type="entry name" value="RNA-binding domain, RBD"/>
    <property type="match status" value="1"/>
</dbReference>
<dbReference type="PROSITE" id="PS50102">
    <property type="entry name" value="RRM"/>
    <property type="match status" value="1"/>
</dbReference>
<sequence>MTDPTGKSKGFGFVSFEKHEEANKAVEEMNGKDINGKMLFVGRAQKKAERQAELKRRFEQLKQERLSRYQVNHLFL</sequence>
<feature type="non-terminal residue" evidence="5">
    <location>
        <position position="1"/>
    </location>
</feature>
<evidence type="ECO:0000313" key="6">
    <source>
        <dbReference type="Proteomes" id="UP000537747"/>
    </source>
</evidence>
<proteinExistence type="predicted"/>
<dbReference type="EMBL" id="VYZQ01212644">
    <property type="protein sequence ID" value="NXS23640.1"/>
    <property type="molecule type" value="Genomic_DNA"/>
</dbReference>
<evidence type="ECO:0000259" key="4">
    <source>
        <dbReference type="PROSITE" id="PS50102"/>
    </source>
</evidence>
<protein>
    <submittedName>
        <fullName evidence="5">PABP4 protein</fullName>
    </submittedName>
</protein>
<keyword evidence="1" id="KW-0677">Repeat</keyword>
<feature type="domain" description="RRM" evidence="4">
    <location>
        <begin position="1"/>
        <end position="46"/>
    </location>
</feature>
<reference evidence="5 6" key="1">
    <citation type="submission" date="2019-09" db="EMBL/GenBank/DDBJ databases">
        <title>Bird 10,000 Genomes (B10K) Project - Family phase.</title>
        <authorList>
            <person name="Zhang G."/>
        </authorList>
    </citation>
    <scope>NUCLEOTIDE SEQUENCE [LARGE SCALE GENOMIC DNA]</scope>
    <source>
        <strain evidence="5">B10K-DU-002-82</strain>
    </source>
</reference>
<dbReference type="PANTHER" id="PTHR24012">
    <property type="entry name" value="RNA BINDING PROTEIN"/>
    <property type="match status" value="1"/>
</dbReference>
<evidence type="ECO:0000256" key="3">
    <source>
        <dbReference type="PROSITE-ProRule" id="PRU00176"/>
    </source>
</evidence>
<name>A0A7L2SQM0_9PASS</name>
<dbReference type="InterPro" id="IPR000504">
    <property type="entry name" value="RRM_dom"/>
</dbReference>
<evidence type="ECO:0000313" key="5">
    <source>
        <dbReference type="EMBL" id="NXS23640.1"/>
    </source>
</evidence>
<dbReference type="AlphaFoldDB" id="A0A7L2SQM0"/>
<dbReference type="InterPro" id="IPR012677">
    <property type="entry name" value="Nucleotide-bd_a/b_plait_sf"/>
</dbReference>
<dbReference type="OrthoDB" id="9342390at2759"/>
<accession>A0A7L2SQM0</accession>
<dbReference type="GO" id="GO:0003723">
    <property type="term" value="F:RNA binding"/>
    <property type="evidence" value="ECO:0007669"/>
    <property type="project" value="UniProtKB-UniRule"/>
</dbReference>
<dbReference type="Proteomes" id="UP000537747">
    <property type="component" value="Unassembled WGS sequence"/>
</dbReference>
<evidence type="ECO:0000256" key="1">
    <source>
        <dbReference type="ARBA" id="ARBA00022737"/>
    </source>
</evidence>
<feature type="non-terminal residue" evidence="5">
    <location>
        <position position="76"/>
    </location>
</feature>